<feature type="binding site" evidence="18">
    <location>
        <position position="189"/>
    </location>
    <ligand>
        <name>K(+)</name>
        <dbReference type="ChEBI" id="CHEBI:29103"/>
    </ligand>
</feature>
<comment type="caution">
    <text evidence="18">Lacks conserved residue(s) required for the propagation of feature annotation.</text>
</comment>
<feature type="binding site" evidence="17">
    <location>
        <position position="353"/>
    </location>
    <ligand>
        <name>(6S)-NADPHX</name>
        <dbReference type="ChEBI" id="CHEBI:64076"/>
    </ligand>
</feature>
<evidence type="ECO:0000256" key="5">
    <source>
        <dbReference type="ARBA" id="ARBA00022723"/>
    </source>
</evidence>
<dbReference type="InterPro" id="IPR004443">
    <property type="entry name" value="YjeF_N_dom"/>
</dbReference>
<feature type="binding site" evidence="18">
    <location>
        <position position="153"/>
    </location>
    <ligand>
        <name>K(+)</name>
        <dbReference type="ChEBI" id="CHEBI:29103"/>
    </ligand>
</feature>
<keyword evidence="8 17" id="KW-0521">NADP</keyword>
<keyword evidence="6 17" id="KW-0547">Nucleotide-binding</keyword>
<keyword evidence="10 17" id="KW-0520">NAD</keyword>
<feature type="domain" description="YjeF C-terminal" evidence="21">
    <location>
        <begin position="251"/>
        <end position="523"/>
    </location>
</feature>
<dbReference type="EC" id="5.1.99.6" evidence="19"/>
<gene>
    <name evidence="17" type="primary">nnrD</name>
    <name evidence="18" type="synonym">nnrE</name>
    <name evidence="23" type="ORF">ACEUDJ_07445</name>
</gene>
<feature type="domain" description="YjeF N-terminal" evidence="22">
    <location>
        <begin position="36"/>
        <end position="243"/>
    </location>
</feature>
<organism evidence="23 24">
    <name type="scientific">Aeromonas bivalvium</name>
    <dbReference type="NCBI Taxonomy" id="440079"/>
    <lineage>
        <taxon>Bacteria</taxon>
        <taxon>Pseudomonadati</taxon>
        <taxon>Pseudomonadota</taxon>
        <taxon>Gammaproteobacteria</taxon>
        <taxon>Aeromonadales</taxon>
        <taxon>Aeromonadaceae</taxon>
        <taxon>Aeromonas</taxon>
    </lineage>
</organism>
<evidence type="ECO:0000256" key="8">
    <source>
        <dbReference type="ARBA" id="ARBA00022857"/>
    </source>
</evidence>
<dbReference type="Gene3D" id="3.40.1190.20">
    <property type="match status" value="1"/>
</dbReference>
<comment type="catalytic activity">
    <reaction evidence="16 17 19">
        <text>(6S)-NADPHX + ADP = AMP + phosphate + NADPH + H(+)</text>
        <dbReference type="Rhea" id="RHEA:32235"/>
        <dbReference type="ChEBI" id="CHEBI:15378"/>
        <dbReference type="ChEBI" id="CHEBI:43474"/>
        <dbReference type="ChEBI" id="CHEBI:57783"/>
        <dbReference type="ChEBI" id="CHEBI:64076"/>
        <dbReference type="ChEBI" id="CHEBI:456215"/>
        <dbReference type="ChEBI" id="CHEBI:456216"/>
        <dbReference type="EC" id="4.2.1.136"/>
    </reaction>
</comment>
<keyword evidence="9 18" id="KW-0630">Potassium</keyword>
<feature type="binding site" evidence="18">
    <location>
        <begin position="84"/>
        <end position="88"/>
    </location>
    <ligand>
        <name>(6S)-NADPHX</name>
        <dbReference type="ChEBI" id="CHEBI:64076"/>
    </ligand>
</feature>
<evidence type="ECO:0000256" key="11">
    <source>
        <dbReference type="ARBA" id="ARBA00023235"/>
    </source>
</evidence>
<dbReference type="HAMAP" id="MF_01966">
    <property type="entry name" value="NADHX_epimerase"/>
    <property type="match status" value="1"/>
</dbReference>
<dbReference type="NCBIfam" id="TIGR00197">
    <property type="entry name" value="yjeF_nterm"/>
    <property type="match status" value="1"/>
</dbReference>
<dbReference type="HAMAP" id="MF_01965">
    <property type="entry name" value="NADHX_dehydratase"/>
    <property type="match status" value="1"/>
</dbReference>
<dbReference type="EC" id="4.2.1.136" evidence="19"/>
<comment type="caution">
    <text evidence="23">The sequence shown here is derived from an EMBL/GenBank/DDBJ whole genome shotgun (WGS) entry which is preliminary data.</text>
</comment>
<dbReference type="PIRSF" id="PIRSF017184">
    <property type="entry name" value="Nnr"/>
    <property type="match status" value="1"/>
</dbReference>
<evidence type="ECO:0000259" key="21">
    <source>
        <dbReference type="PROSITE" id="PS51383"/>
    </source>
</evidence>
<evidence type="ECO:0000256" key="10">
    <source>
        <dbReference type="ARBA" id="ARBA00023027"/>
    </source>
</evidence>
<dbReference type="SUPFAM" id="SSF53613">
    <property type="entry name" value="Ribokinase-like"/>
    <property type="match status" value="1"/>
</dbReference>
<comment type="similarity">
    <text evidence="3 19">In the N-terminal section; belongs to the NnrE/AIBP family.</text>
</comment>
<accession>A0ABW9GNG6</accession>
<comment type="cofactor">
    <cofactor evidence="18 19">
        <name>K(+)</name>
        <dbReference type="ChEBI" id="CHEBI:29103"/>
    </cofactor>
    <text evidence="18 19">Binds 1 potassium ion per subunit.</text>
</comment>
<feature type="region of interest" description="Disordered" evidence="20">
    <location>
        <begin position="1"/>
        <end position="26"/>
    </location>
</feature>
<feature type="binding site" evidence="17">
    <location>
        <position position="465"/>
    </location>
    <ligand>
        <name>(6S)-NADPHX</name>
        <dbReference type="ChEBI" id="CHEBI:64076"/>
    </ligand>
</feature>
<dbReference type="RefSeq" id="WP_408789197.1">
    <property type="nucleotide sequence ID" value="NZ_JBGXBU010000002.1"/>
</dbReference>
<comment type="function">
    <text evidence="17">Catalyzes the dehydration of the S-form of NAD(P)HX at the expense of ADP, which is converted to AMP. Together with NAD(P)HX epimerase, which catalyzes the epimerization of the S- and R-forms, the enzyme allows the repair of both epimers of NAD(P)HX, a damaged form of NAD(P)H that is a result of enzymatic or heat-dependent hydration.</text>
</comment>
<dbReference type="PROSITE" id="PS51383">
    <property type="entry name" value="YJEF_C_3"/>
    <property type="match status" value="1"/>
</dbReference>
<dbReference type="EMBL" id="JBGXBU010000002">
    <property type="protein sequence ID" value="MFM4892697.1"/>
    <property type="molecule type" value="Genomic_DNA"/>
</dbReference>
<comment type="catalytic activity">
    <reaction evidence="1 18 19">
        <text>(6R)-NADHX = (6S)-NADHX</text>
        <dbReference type="Rhea" id="RHEA:32215"/>
        <dbReference type="ChEBI" id="CHEBI:64074"/>
        <dbReference type="ChEBI" id="CHEBI:64075"/>
        <dbReference type="EC" id="5.1.99.6"/>
    </reaction>
</comment>
<keyword evidence="5 18" id="KW-0479">Metal-binding</keyword>
<comment type="similarity">
    <text evidence="4 19">In the C-terminal section; belongs to the NnrD/CARKD family.</text>
</comment>
<evidence type="ECO:0000256" key="12">
    <source>
        <dbReference type="ARBA" id="ARBA00023239"/>
    </source>
</evidence>
<feature type="binding site" evidence="18">
    <location>
        <position position="85"/>
    </location>
    <ligand>
        <name>K(+)</name>
        <dbReference type="ChEBI" id="CHEBI:29103"/>
    </ligand>
</feature>
<evidence type="ECO:0000256" key="7">
    <source>
        <dbReference type="ARBA" id="ARBA00022840"/>
    </source>
</evidence>
<comment type="function">
    <text evidence="18">Catalyzes the epimerization of the S- and R-forms of NAD(P)HX, a damaged form of NAD(P)H that is a result of enzymatic or heat-dependent hydration. This is a prerequisite for the S-specific NAD(P)H-hydrate dehydratase to allow the repair of both epimers of NAD(P)HX.</text>
</comment>
<evidence type="ECO:0000256" key="4">
    <source>
        <dbReference type="ARBA" id="ARBA00009524"/>
    </source>
</evidence>
<name>A0ABW9GNG6_9GAMM</name>
<feature type="binding site" evidence="17">
    <location>
        <position position="399"/>
    </location>
    <ligand>
        <name>(6S)-NADPHX</name>
        <dbReference type="ChEBI" id="CHEBI:64076"/>
    </ligand>
</feature>
<evidence type="ECO:0000256" key="16">
    <source>
        <dbReference type="ARBA" id="ARBA00049209"/>
    </source>
</evidence>
<evidence type="ECO:0000256" key="6">
    <source>
        <dbReference type="ARBA" id="ARBA00022741"/>
    </source>
</evidence>
<feature type="binding site" evidence="17">
    <location>
        <position position="464"/>
    </location>
    <ligand>
        <name>AMP</name>
        <dbReference type="ChEBI" id="CHEBI:456215"/>
    </ligand>
</feature>
<evidence type="ECO:0000256" key="9">
    <source>
        <dbReference type="ARBA" id="ARBA00022958"/>
    </source>
</evidence>
<keyword evidence="7 17" id="KW-0067">ATP-binding</keyword>
<comment type="catalytic activity">
    <reaction evidence="2 18 19">
        <text>(6R)-NADPHX = (6S)-NADPHX</text>
        <dbReference type="Rhea" id="RHEA:32227"/>
        <dbReference type="ChEBI" id="CHEBI:64076"/>
        <dbReference type="ChEBI" id="CHEBI:64077"/>
        <dbReference type="EC" id="5.1.99.6"/>
    </reaction>
</comment>
<keyword evidence="12 17" id="KW-0456">Lyase</keyword>
<comment type="function">
    <text evidence="14 19">Bifunctional enzyme that catalyzes the epimerization of the S- and R-forms of NAD(P)HX and the dehydration of the S-form of NAD(P)HX at the expense of ADP, which is converted to AMP. This allows the repair of both epimers of NAD(P)HX, a damaged form of NAD(P)H that is a result of enzymatic or heat-dependent hydration.</text>
</comment>
<dbReference type="GeneID" id="97219922"/>
<dbReference type="Proteomes" id="UP001630969">
    <property type="component" value="Unassembled WGS sequence"/>
</dbReference>
<dbReference type="InterPro" id="IPR030677">
    <property type="entry name" value="Nnr"/>
</dbReference>
<proteinExistence type="inferred from homology"/>
<reference evidence="23 24" key="1">
    <citation type="submission" date="2024-09" db="EMBL/GenBank/DDBJ databases">
        <title>Aeromonas strains Genome sequencing and assembly.</title>
        <authorList>
            <person name="Hu X."/>
            <person name="Tang B."/>
        </authorList>
    </citation>
    <scope>NUCLEOTIDE SEQUENCE [LARGE SCALE GENOMIC DNA]</scope>
    <source>
        <strain evidence="23 24">NB23SCDHY001</strain>
    </source>
</reference>
<sequence>MMQINRKGAGSLPQLRTEPSHPGAALPEALWRTDQIRRAEVELAGAAGISLHDLMERAGSALFDHARRYWPEARHWWIFTGPGNNGGDGFVLARLALAAGLSVRLIAARDPSALKGEAHSAAAFVAAGGEVERFADDHSSQAGTSPGPDLVIDALLGSGTHRPLSPAMTEIVAAINALPAPVLAVDLPSGLDGDTGQVLGAVVQATRTLCLVGLKQGLLTGQGPSWCGELDLHPLGLALADWQAPAARRIDYPGLAPLLTPRPRSAHKGHHGRVLLVGGNQGMGGAILLAAMACLRSGAGLVRLCQHPANPAASLTQPELMGLPASALLSAASGEACHPLAPAWESVRVLGPGLGRDEWARPLFEAALCRDLPLVLDADGLNWLAQGPRHQDNWVLTPHPAEAARLLGCSVAEVEADRFAAVVSLQARYGGVVLLKGAGTLIADGQHIWLCHEGNPGMAGGGMGDLLSGIIAALLAQGLGARDAACLGAVIHGEAADLAAAEGERGMLASDLLPWIRLLANPDTPDRLRRRWQNS</sequence>
<evidence type="ECO:0000256" key="14">
    <source>
        <dbReference type="ARBA" id="ARBA00025153"/>
    </source>
</evidence>
<keyword evidence="11 18" id="KW-0413">Isomerase</keyword>
<evidence type="ECO:0000256" key="3">
    <source>
        <dbReference type="ARBA" id="ARBA00006001"/>
    </source>
</evidence>
<dbReference type="NCBIfam" id="TIGR00196">
    <property type="entry name" value="yjeF_cterm"/>
    <property type="match status" value="1"/>
</dbReference>
<comment type="subunit">
    <text evidence="17">Homotetramer.</text>
</comment>
<feature type="binding site" evidence="18">
    <location>
        <begin position="157"/>
        <end position="163"/>
    </location>
    <ligand>
        <name>(6S)-NADPHX</name>
        <dbReference type="ChEBI" id="CHEBI:64076"/>
    </ligand>
</feature>
<dbReference type="InterPro" id="IPR029056">
    <property type="entry name" value="Ribokinase-like"/>
</dbReference>
<comment type="cofactor">
    <cofactor evidence="17">
        <name>Mg(2+)</name>
        <dbReference type="ChEBI" id="CHEBI:18420"/>
    </cofactor>
</comment>
<evidence type="ECO:0000256" key="1">
    <source>
        <dbReference type="ARBA" id="ARBA00000013"/>
    </source>
</evidence>
<dbReference type="InterPro" id="IPR000631">
    <property type="entry name" value="CARKD"/>
</dbReference>
<evidence type="ECO:0000256" key="18">
    <source>
        <dbReference type="HAMAP-Rule" id="MF_01966"/>
    </source>
</evidence>
<evidence type="ECO:0000313" key="24">
    <source>
        <dbReference type="Proteomes" id="UP001630969"/>
    </source>
</evidence>
<evidence type="ECO:0000256" key="13">
    <source>
        <dbReference type="ARBA" id="ARBA00023268"/>
    </source>
</evidence>
<evidence type="ECO:0000313" key="23">
    <source>
        <dbReference type="EMBL" id="MFM4892697.1"/>
    </source>
</evidence>
<comment type="similarity">
    <text evidence="18">Belongs to the NnrE/AIBP family.</text>
</comment>
<dbReference type="InterPro" id="IPR036652">
    <property type="entry name" value="YjeF_N_dom_sf"/>
</dbReference>
<dbReference type="Pfam" id="PF03853">
    <property type="entry name" value="YjeF_N"/>
    <property type="match status" value="1"/>
</dbReference>
<protein>
    <recommendedName>
        <fullName evidence="19">Bifunctional NAD(P)H-hydrate repair enzyme</fullName>
    </recommendedName>
    <alternativeName>
        <fullName evidence="19">Nicotinamide nucleotide repair protein</fullName>
    </alternativeName>
    <domain>
        <recommendedName>
            <fullName evidence="19">ADP-dependent (S)-NAD(P)H-hydrate dehydratase</fullName>
            <ecNumber evidence="19">4.2.1.136</ecNumber>
        </recommendedName>
        <alternativeName>
            <fullName evidence="19">ADP-dependent NAD(P)HX dehydratase</fullName>
        </alternativeName>
    </domain>
    <domain>
        <recommendedName>
            <fullName evidence="19">NAD(P)H-hydrate epimerase</fullName>
            <ecNumber evidence="19">5.1.99.6</ecNumber>
        </recommendedName>
    </domain>
</protein>
<dbReference type="Gene3D" id="3.40.50.10260">
    <property type="entry name" value="YjeF N-terminal domain"/>
    <property type="match status" value="1"/>
</dbReference>
<evidence type="ECO:0000256" key="17">
    <source>
        <dbReference type="HAMAP-Rule" id="MF_01965"/>
    </source>
</evidence>
<evidence type="ECO:0000256" key="15">
    <source>
        <dbReference type="ARBA" id="ARBA00048238"/>
    </source>
</evidence>
<comment type="similarity">
    <text evidence="17">Belongs to the NnrD/CARKD family.</text>
</comment>
<evidence type="ECO:0000256" key="19">
    <source>
        <dbReference type="PIRNR" id="PIRNR017184"/>
    </source>
</evidence>
<feature type="binding site" evidence="17">
    <location>
        <position position="286"/>
    </location>
    <ligand>
        <name>(6S)-NADPHX</name>
        <dbReference type="ChEBI" id="CHEBI:64076"/>
    </ligand>
</feature>
<feature type="binding site" evidence="18">
    <location>
        <position position="186"/>
    </location>
    <ligand>
        <name>(6S)-NADPHX</name>
        <dbReference type="ChEBI" id="CHEBI:64076"/>
    </ligand>
</feature>
<keyword evidence="24" id="KW-1185">Reference proteome</keyword>
<feature type="binding site" evidence="17">
    <location>
        <begin position="436"/>
        <end position="440"/>
    </location>
    <ligand>
        <name>AMP</name>
        <dbReference type="ChEBI" id="CHEBI:456215"/>
    </ligand>
</feature>
<comment type="catalytic activity">
    <reaction evidence="15 17 19">
        <text>(6S)-NADHX + ADP = AMP + phosphate + NADH + H(+)</text>
        <dbReference type="Rhea" id="RHEA:32223"/>
        <dbReference type="ChEBI" id="CHEBI:15378"/>
        <dbReference type="ChEBI" id="CHEBI:43474"/>
        <dbReference type="ChEBI" id="CHEBI:57945"/>
        <dbReference type="ChEBI" id="CHEBI:64074"/>
        <dbReference type="ChEBI" id="CHEBI:456215"/>
        <dbReference type="ChEBI" id="CHEBI:456216"/>
        <dbReference type="EC" id="4.2.1.136"/>
    </reaction>
</comment>
<evidence type="ECO:0000256" key="20">
    <source>
        <dbReference type="SAM" id="MobiDB-lite"/>
    </source>
</evidence>
<keyword evidence="13" id="KW-0511">Multifunctional enzyme</keyword>
<dbReference type="CDD" id="cd01171">
    <property type="entry name" value="YXKO-related"/>
    <property type="match status" value="1"/>
</dbReference>
<dbReference type="Pfam" id="PF01256">
    <property type="entry name" value="Carb_kinase"/>
    <property type="match status" value="1"/>
</dbReference>
<dbReference type="PANTHER" id="PTHR12592">
    <property type="entry name" value="ATP-DEPENDENT (S)-NAD(P)H-HYDRATE DEHYDRATASE FAMILY MEMBER"/>
    <property type="match status" value="1"/>
</dbReference>
<dbReference type="PANTHER" id="PTHR12592:SF0">
    <property type="entry name" value="ATP-DEPENDENT (S)-NAD(P)H-HYDRATE DEHYDRATASE"/>
    <property type="match status" value="1"/>
</dbReference>
<dbReference type="PROSITE" id="PS51385">
    <property type="entry name" value="YJEF_N"/>
    <property type="match status" value="1"/>
</dbReference>
<evidence type="ECO:0000259" key="22">
    <source>
        <dbReference type="PROSITE" id="PS51385"/>
    </source>
</evidence>
<dbReference type="SUPFAM" id="SSF64153">
    <property type="entry name" value="YjeF N-terminal domain-like"/>
    <property type="match status" value="1"/>
</dbReference>
<evidence type="ECO:0000256" key="2">
    <source>
        <dbReference type="ARBA" id="ARBA00000909"/>
    </source>
</evidence>